<evidence type="ECO:0000256" key="2">
    <source>
        <dbReference type="SAM" id="MobiDB-lite"/>
    </source>
</evidence>
<dbReference type="Proteomes" id="UP000261660">
    <property type="component" value="Unplaced"/>
</dbReference>
<evidence type="ECO:0000313" key="3">
    <source>
        <dbReference type="Ensembl" id="ENSLBEP00000015078.1"/>
    </source>
</evidence>
<dbReference type="GO" id="GO:0030286">
    <property type="term" value="C:dynein complex"/>
    <property type="evidence" value="ECO:0007669"/>
    <property type="project" value="InterPro"/>
</dbReference>
<dbReference type="GO" id="GO:0051959">
    <property type="term" value="F:dynein light intermediate chain binding"/>
    <property type="evidence" value="ECO:0007669"/>
    <property type="project" value="InterPro"/>
</dbReference>
<keyword evidence="4" id="KW-1185">Reference proteome</keyword>
<feature type="coiled-coil region" evidence="1">
    <location>
        <begin position="587"/>
        <end position="614"/>
    </location>
</feature>
<dbReference type="GO" id="GO:0045505">
    <property type="term" value="F:dynein intermediate chain binding"/>
    <property type="evidence" value="ECO:0007669"/>
    <property type="project" value="InterPro"/>
</dbReference>
<evidence type="ECO:0008006" key="5">
    <source>
        <dbReference type="Google" id="ProtNLM"/>
    </source>
</evidence>
<keyword evidence="1" id="KW-0175">Coiled coil</keyword>
<organism evidence="3 4">
    <name type="scientific">Labrus bergylta</name>
    <name type="common">ballan wrasse</name>
    <dbReference type="NCBI Taxonomy" id="56723"/>
    <lineage>
        <taxon>Eukaryota</taxon>
        <taxon>Metazoa</taxon>
        <taxon>Chordata</taxon>
        <taxon>Craniata</taxon>
        <taxon>Vertebrata</taxon>
        <taxon>Euteleostomi</taxon>
        <taxon>Actinopterygii</taxon>
        <taxon>Neopterygii</taxon>
        <taxon>Teleostei</taxon>
        <taxon>Neoteleostei</taxon>
        <taxon>Acanthomorphata</taxon>
        <taxon>Eupercaria</taxon>
        <taxon>Labriformes</taxon>
        <taxon>Labridae</taxon>
        <taxon>Labrus</taxon>
    </lineage>
</organism>
<reference evidence="3" key="1">
    <citation type="submission" date="2025-08" db="UniProtKB">
        <authorList>
            <consortium name="Ensembl"/>
        </authorList>
    </citation>
    <scope>IDENTIFICATION</scope>
</reference>
<feature type="region of interest" description="Disordered" evidence="2">
    <location>
        <begin position="691"/>
        <end position="713"/>
    </location>
</feature>
<accession>A0A3Q3F6B1</accession>
<dbReference type="InterPro" id="IPR026983">
    <property type="entry name" value="DHC"/>
</dbReference>
<dbReference type="GO" id="GO:0007018">
    <property type="term" value="P:microtubule-based movement"/>
    <property type="evidence" value="ECO:0007669"/>
    <property type="project" value="InterPro"/>
</dbReference>
<dbReference type="PANTHER" id="PTHR22878">
    <property type="entry name" value="DYNEIN HEAVY CHAIN 6, AXONEMAL-LIKE-RELATED"/>
    <property type="match status" value="1"/>
</dbReference>
<evidence type="ECO:0000313" key="4">
    <source>
        <dbReference type="Proteomes" id="UP000261660"/>
    </source>
</evidence>
<protein>
    <recommendedName>
        <fullName evidence="5">Dynein heavy chain linker domain-containing protein</fullName>
    </recommendedName>
</protein>
<name>A0A3Q3F6B1_9LABR</name>
<dbReference type="GeneTree" id="ENSGT00940000154280"/>
<dbReference type="InParanoid" id="A0A3Q3F6B1"/>
<dbReference type="Ensembl" id="ENSLBET00000015988.1">
    <property type="protein sequence ID" value="ENSLBEP00000015078.1"/>
    <property type="gene ID" value="ENSLBEG00000011722.1"/>
</dbReference>
<sequence length="740" mass="85704">MATSPGLLKATAVKEMSKFPVLPPIEGTQQRDEVAQATAAKDEIAQRIRVQKKLLLHRRSKVQQQQLHEILYMNYMFLKRCVESSPGVPIQQHCIDSIVARVPHKLQETHKSKTLLQELCKEVSNDFHNVIVRHTGIAVLLFECEQCLIPYSPPSVDTVLKNPQKEGPNSEALMQKNLHVLHPVMQTILDIGYVTFSSLILVDLAECRASGPVDCKGLQNKMAVQCKRTEDRIMNTWFPKVISLLTSKETLRRVKEENQDSFFRCASTLISNQLKSVLHKSVEEFVGLFDPSNGQRLLIFRMALTFDDEKMEIYPTLQDLKAAVFEILYAITNTLQKVQTIQSWLVQGASIFVDAKVADHILSWAKVTVKSTLCKNLEEPDKHFQNYEEHSFEEYTKQVEEFRSLSKEISSLPAKAHFTMVHLDCEELKQGLANKAKNYAEILLKKLIISHREQNLQICSEFETISEKAVKIPETTEEMTELIGYIHLIKTSGIAQLNEKIKEAYCRLTYLLHVHTIEPEDQELNSTLFLWPQKILHAFELHDEVLQKAKKKGEQELIARRERLIVQLEKLGRRIEEFPLCSELDMMQQYIKDVKTVQKLLQEAEETIVFINKQEDFYKWEQTCYPEVDVIRDSIEPYHKVFGLVLKWQRTENRWMDGSFQDLDGESMEGKVDDFLRETFKMLKFFQQKQNKTEQEMEKMAGATKRRASVDSPRKQESPTVFLCSTVMEQIKEFKVVYVV</sequence>
<dbReference type="PANTHER" id="PTHR22878:SF70">
    <property type="entry name" value="DYNEIN HEAVY CHAIN 2, AXONEMAL"/>
    <property type="match status" value="1"/>
</dbReference>
<evidence type="ECO:0000256" key="1">
    <source>
        <dbReference type="SAM" id="Coils"/>
    </source>
</evidence>
<reference evidence="3" key="2">
    <citation type="submission" date="2025-09" db="UniProtKB">
        <authorList>
            <consortium name="Ensembl"/>
        </authorList>
    </citation>
    <scope>IDENTIFICATION</scope>
</reference>
<dbReference type="STRING" id="56723.ENSLBEP00000015078"/>
<proteinExistence type="predicted"/>
<dbReference type="AlphaFoldDB" id="A0A3Q3F6B1"/>